<proteinExistence type="predicted"/>
<evidence type="ECO:0000256" key="1">
    <source>
        <dbReference type="SAM" id="SignalP"/>
    </source>
</evidence>
<name>A0A9X1PYU6_STRM4</name>
<protein>
    <recommendedName>
        <fullName evidence="4">Secreted protein</fullName>
    </recommendedName>
</protein>
<keyword evidence="1" id="KW-0732">Signal</keyword>
<evidence type="ECO:0008006" key="4">
    <source>
        <dbReference type="Google" id="ProtNLM"/>
    </source>
</evidence>
<feature type="chain" id="PRO_5040888355" description="Secreted protein" evidence="1">
    <location>
        <begin position="35"/>
        <end position="99"/>
    </location>
</feature>
<dbReference type="RefSeq" id="WP_234764205.1">
    <property type="nucleotide sequence ID" value="NZ_JAKEIP010000079.1"/>
</dbReference>
<accession>A0A9X1PYU6</accession>
<comment type="caution">
    <text evidence="2">The sequence shown here is derived from an EMBL/GenBank/DDBJ whole genome shotgun (WGS) entry which is preliminary data.</text>
</comment>
<keyword evidence="3" id="KW-1185">Reference proteome</keyword>
<gene>
    <name evidence="2" type="ORF">L0P92_20260</name>
</gene>
<evidence type="ECO:0000313" key="2">
    <source>
        <dbReference type="EMBL" id="MCF1595882.1"/>
    </source>
</evidence>
<sequence>MRTRTRRIKIGLTSAAILLSSAGLGLTTASPASAACNVGSGIIRDTAWAHNPCSVKLYRKFVWGGAPDSPCYIFRPGDTKHNEKPANFRWATFDGMKSC</sequence>
<feature type="signal peptide" evidence="1">
    <location>
        <begin position="1"/>
        <end position="34"/>
    </location>
</feature>
<reference evidence="2" key="1">
    <citation type="submission" date="2022-01" db="EMBL/GenBank/DDBJ databases">
        <title>Draft Genome Sequences of Seven Type Strains of the Genus Streptomyces.</title>
        <authorList>
            <person name="Aziz S."/>
            <person name="Coretto E."/>
            <person name="Chronakova A."/>
            <person name="Sproer C."/>
            <person name="Huber K."/>
            <person name="Nouioui I."/>
            <person name="Gross H."/>
        </authorList>
    </citation>
    <scope>NUCLEOTIDE SEQUENCE</scope>
    <source>
        <strain evidence="2">DSM 103493</strain>
    </source>
</reference>
<dbReference type="EMBL" id="JAKEIP010000079">
    <property type="protein sequence ID" value="MCF1595882.1"/>
    <property type="molecule type" value="Genomic_DNA"/>
</dbReference>
<evidence type="ECO:0000313" key="3">
    <source>
        <dbReference type="Proteomes" id="UP001139384"/>
    </source>
</evidence>
<dbReference type="AlphaFoldDB" id="A0A9X1PYU6"/>
<dbReference type="Proteomes" id="UP001139384">
    <property type="component" value="Unassembled WGS sequence"/>
</dbReference>
<organism evidence="2 3">
    <name type="scientific">Streptomyces muensis</name>
    <dbReference type="NCBI Taxonomy" id="1077944"/>
    <lineage>
        <taxon>Bacteria</taxon>
        <taxon>Bacillati</taxon>
        <taxon>Actinomycetota</taxon>
        <taxon>Actinomycetes</taxon>
        <taxon>Kitasatosporales</taxon>
        <taxon>Streptomycetaceae</taxon>
        <taxon>Streptomyces</taxon>
    </lineage>
</organism>